<protein>
    <submittedName>
        <fullName evidence="1">Uncharacterized protein</fullName>
    </submittedName>
</protein>
<reference evidence="1" key="2">
    <citation type="journal article" date="2023" name="Science">
        <title>Genomic signatures of disease resistance in endangered staghorn corals.</title>
        <authorList>
            <person name="Vollmer S.V."/>
            <person name="Selwyn J.D."/>
            <person name="Despard B.A."/>
            <person name="Roesel C.L."/>
        </authorList>
    </citation>
    <scope>NUCLEOTIDE SEQUENCE</scope>
    <source>
        <strain evidence="1">K2</strain>
    </source>
</reference>
<accession>A0AAD9VBV0</accession>
<comment type="caution">
    <text evidence="1">The sequence shown here is derived from an EMBL/GenBank/DDBJ whole genome shotgun (WGS) entry which is preliminary data.</text>
</comment>
<dbReference type="EMBL" id="JARQWQ010000011">
    <property type="protein sequence ID" value="KAK2568609.1"/>
    <property type="molecule type" value="Genomic_DNA"/>
</dbReference>
<sequence length="153" mass="17255">MMPFPMTERRVQRHLSVSKAVVPIYCICKTPNDVKPMCNVTIVITGSTLNQKRFGLHFNCDSIPVRNESRASSSMRLTLERKSLNLAFKKLDGANLSFLRKDSFFFIRSATPAKKVPFQLYQSLSISKVPVDIVLDKFTASNEERSPSKSPLA</sequence>
<organism evidence="1 2">
    <name type="scientific">Acropora cervicornis</name>
    <name type="common">Staghorn coral</name>
    <dbReference type="NCBI Taxonomy" id="6130"/>
    <lineage>
        <taxon>Eukaryota</taxon>
        <taxon>Metazoa</taxon>
        <taxon>Cnidaria</taxon>
        <taxon>Anthozoa</taxon>
        <taxon>Hexacorallia</taxon>
        <taxon>Scleractinia</taxon>
        <taxon>Astrocoeniina</taxon>
        <taxon>Acroporidae</taxon>
        <taxon>Acropora</taxon>
    </lineage>
</organism>
<keyword evidence="2" id="KW-1185">Reference proteome</keyword>
<proteinExistence type="predicted"/>
<reference evidence="1" key="1">
    <citation type="journal article" date="2023" name="G3 (Bethesda)">
        <title>Whole genome assembly and annotation of the endangered Caribbean coral Acropora cervicornis.</title>
        <authorList>
            <person name="Selwyn J.D."/>
            <person name="Vollmer S.V."/>
        </authorList>
    </citation>
    <scope>NUCLEOTIDE SEQUENCE</scope>
    <source>
        <strain evidence="1">K2</strain>
    </source>
</reference>
<name>A0AAD9VBV0_ACRCE</name>
<dbReference type="AlphaFoldDB" id="A0AAD9VBV0"/>
<evidence type="ECO:0000313" key="2">
    <source>
        <dbReference type="Proteomes" id="UP001249851"/>
    </source>
</evidence>
<gene>
    <name evidence="1" type="ORF">P5673_006548</name>
</gene>
<dbReference type="Proteomes" id="UP001249851">
    <property type="component" value="Unassembled WGS sequence"/>
</dbReference>
<evidence type="ECO:0000313" key="1">
    <source>
        <dbReference type="EMBL" id="KAK2568609.1"/>
    </source>
</evidence>